<feature type="region of interest" description="Disordered" evidence="1">
    <location>
        <begin position="1"/>
        <end position="46"/>
    </location>
</feature>
<accession>A0ABN8HTE9</accession>
<reference evidence="2" key="1">
    <citation type="submission" date="2022-03" db="EMBL/GenBank/DDBJ databases">
        <authorList>
            <person name="Martin H S."/>
        </authorList>
    </citation>
    <scope>NUCLEOTIDE SEQUENCE</scope>
</reference>
<feature type="non-terminal residue" evidence="2">
    <location>
        <position position="144"/>
    </location>
</feature>
<proteinExistence type="predicted"/>
<dbReference type="EMBL" id="OW152824">
    <property type="protein sequence ID" value="CAH2040178.1"/>
    <property type="molecule type" value="Genomic_DNA"/>
</dbReference>
<gene>
    <name evidence="2" type="ORF">IPOD504_LOCUS2349</name>
</gene>
<name>A0ABN8HTE9_9NEOP</name>
<protein>
    <submittedName>
        <fullName evidence="2">Uncharacterized protein</fullName>
    </submittedName>
</protein>
<evidence type="ECO:0000313" key="3">
    <source>
        <dbReference type="Proteomes" id="UP000837857"/>
    </source>
</evidence>
<organism evidence="2 3">
    <name type="scientific">Iphiclides podalirius</name>
    <name type="common">scarce swallowtail</name>
    <dbReference type="NCBI Taxonomy" id="110791"/>
    <lineage>
        <taxon>Eukaryota</taxon>
        <taxon>Metazoa</taxon>
        <taxon>Ecdysozoa</taxon>
        <taxon>Arthropoda</taxon>
        <taxon>Hexapoda</taxon>
        <taxon>Insecta</taxon>
        <taxon>Pterygota</taxon>
        <taxon>Neoptera</taxon>
        <taxon>Endopterygota</taxon>
        <taxon>Lepidoptera</taxon>
        <taxon>Glossata</taxon>
        <taxon>Ditrysia</taxon>
        <taxon>Papilionoidea</taxon>
        <taxon>Papilionidae</taxon>
        <taxon>Papilioninae</taxon>
        <taxon>Iphiclides</taxon>
    </lineage>
</organism>
<feature type="compositionally biased region" description="Basic residues" evidence="1">
    <location>
        <begin position="37"/>
        <end position="46"/>
    </location>
</feature>
<sequence length="144" mass="15875">MFGSLANPPLGCERLRGPEPGAASDEALAEPDSGVGRGRRRRRRQARLGAAAAHLAALLQHRGLRKRALSYGPPGPADPEPRFVFFSIVACRPQHLSHGAAPRDLRALTVDSPNRAGRHLVAFAISRWRRIHCDRCDQLFEFKN</sequence>
<keyword evidence="3" id="KW-1185">Reference proteome</keyword>
<dbReference type="Proteomes" id="UP000837857">
    <property type="component" value="Chromosome 12"/>
</dbReference>
<evidence type="ECO:0000313" key="2">
    <source>
        <dbReference type="EMBL" id="CAH2040178.1"/>
    </source>
</evidence>
<evidence type="ECO:0000256" key="1">
    <source>
        <dbReference type="SAM" id="MobiDB-lite"/>
    </source>
</evidence>